<proteinExistence type="predicted"/>
<evidence type="ECO:0000313" key="2">
    <source>
        <dbReference type="EMBL" id="MBB6626021.1"/>
    </source>
</evidence>
<name>A0A7X0V8Y1_9ACTN</name>
<dbReference type="RefSeq" id="WP_185251338.1">
    <property type="nucleotide sequence ID" value="NZ_JACKXE010000001.1"/>
</dbReference>
<organism evidence="2 3">
    <name type="scientific">Nocardioides luti</name>
    <dbReference type="NCBI Taxonomy" id="2761101"/>
    <lineage>
        <taxon>Bacteria</taxon>
        <taxon>Bacillati</taxon>
        <taxon>Actinomycetota</taxon>
        <taxon>Actinomycetes</taxon>
        <taxon>Propionibacteriales</taxon>
        <taxon>Nocardioidaceae</taxon>
        <taxon>Nocardioides</taxon>
    </lineage>
</organism>
<keyword evidence="1" id="KW-0175">Coiled coil</keyword>
<dbReference type="AlphaFoldDB" id="A0A7X0V8Y1"/>
<reference evidence="2 3" key="1">
    <citation type="submission" date="2020-08" db="EMBL/GenBank/DDBJ databases">
        <authorList>
            <person name="Seo M.-J."/>
        </authorList>
    </citation>
    <scope>NUCLEOTIDE SEQUENCE [LARGE SCALE GENOMIC DNA]</scope>
    <source>
        <strain evidence="2 3">KIGAM211</strain>
    </source>
</reference>
<sequence length="318" mass="34187">MPNDDAATVHRELETALAAVREHDRVRARLTRAAAAEAEAQQAVAAARQGLADEQADVRALETFSPTRIWATLRGARDTELDRERAEQQVAEYAVARAESSAAVCRQEVVRAEAELAALGDVDGALDKAMAAKELWLRSVPGPAGERLVALADEVAGALAELTEVREAIAAGEAAAGALERVRRKLGAASDWATYDTFLGGGLITDAIKYNRMDEAQRLLHDADGALRHLSTELADVGVKAVVQGLSVDGLTQAFDVWFDNIFSDWAVRDRITQAARRTDGAAATVHEVRVRLAHRERDLTTRIDTLGGERAGLLTAP</sequence>
<keyword evidence="3" id="KW-1185">Reference proteome</keyword>
<evidence type="ECO:0000256" key="1">
    <source>
        <dbReference type="SAM" id="Coils"/>
    </source>
</evidence>
<dbReference type="EMBL" id="JACKXE010000001">
    <property type="protein sequence ID" value="MBB6626021.1"/>
    <property type="molecule type" value="Genomic_DNA"/>
</dbReference>
<accession>A0A7X0V8Y1</accession>
<dbReference type="Proteomes" id="UP000523955">
    <property type="component" value="Unassembled WGS sequence"/>
</dbReference>
<gene>
    <name evidence="2" type="ORF">H5V45_01690</name>
</gene>
<comment type="caution">
    <text evidence="2">The sequence shown here is derived from an EMBL/GenBank/DDBJ whole genome shotgun (WGS) entry which is preliminary data.</text>
</comment>
<evidence type="ECO:0000313" key="3">
    <source>
        <dbReference type="Proteomes" id="UP000523955"/>
    </source>
</evidence>
<feature type="coiled-coil region" evidence="1">
    <location>
        <begin position="76"/>
        <end position="115"/>
    </location>
</feature>
<protein>
    <submittedName>
        <fullName evidence="2">Uncharacterized protein</fullName>
    </submittedName>
</protein>